<name>A0A5D3DW55_CUCMM</name>
<evidence type="ECO:0000313" key="3">
    <source>
        <dbReference type="Proteomes" id="UP000321393"/>
    </source>
</evidence>
<proteinExistence type="predicted"/>
<dbReference type="AlphaFoldDB" id="A0A5D3DW55"/>
<organism evidence="2 4">
    <name type="scientific">Cucumis melo var. makuwa</name>
    <name type="common">Oriental melon</name>
    <dbReference type="NCBI Taxonomy" id="1194695"/>
    <lineage>
        <taxon>Eukaryota</taxon>
        <taxon>Viridiplantae</taxon>
        <taxon>Streptophyta</taxon>
        <taxon>Embryophyta</taxon>
        <taxon>Tracheophyta</taxon>
        <taxon>Spermatophyta</taxon>
        <taxon>Magnoliopsida</taxon>
        <taxon>eudicotyledons</taxon>
        <taxon>Gunneridae</taxon>
        <taxon>Pentapetalae</taxon>
        <taxon>rosids</taxon>
        <taxon>fabids</taxon>
        <taxon>Cucurbitales</taxon>
        <taxon>Cucurbitaceae</taxon>
        <taxon>Benincaseae</taxon>
        <taxon>Cucumis</taxon>
    </lineage>
</organism>
<dbReference type="InterPro" id="IPR004242">
    <property type="entry name" value="Transposase_21"/>
</dbReference>
<evidence type="ECO:0000313" key="2">
    <source>
        <dbReference type="EMBL" id="TYK27525.1"/>
    </source>
</evidence>
<gene>
    <name evidence="2" type="ORF">E5676_scaffold1213G00270</name>
    <name evidence="1" type="ORF">E6C27_scaffold381G00340</name>
</gene>
<dbReference type="Pfam" id="PF02992">
    <property type="entry name" value="Transposase_21"/>
    <property type="match status" value="1"/>
</dbReference>
<dbReference type="EMBL" id="SSTD01002692">
    <property type="protein sequence ID" value="TYK27525.1"/>
    <property type="molecule type" value="Genomic_DNA"/>
</dbReference>
<dbReference type="Proteomes" id="UP000321393">
    <property type="component" value="Unassembled WGS sequence"/>
</dbReference>
<evidence type="ECO:0000313" key="4">
    <source>
        <dbReference type="Proteomes" id="UP000321947"/>
    </source>
</evidence>
<accession>A0A5D3DW55</accession>
<dbReference type="Proteomes" id="UP000321947">
    <property type="component" value="Unassembled WGS sequence"/>
</dbReference>
<dbReference type="OrthoDB" id="1932595at2759"/>
<evidence type="ECO:0000313" key="1">
    <source>
        <dbReference type="EMBL" id="KAA0063154.1"/>
    </source>
</evidence>
<protein>
    <submittedName>
        <fullName evidence="2">Uncharacterized protein</fullName>
    </submittedName>
</protein>
<comment type="caution">
    <text evidence="2">The sequence shown here is derived from an EMBL/GenBank/DDBJ whole genome shotgun (WGS) entry which is preliminary data.</text>
</comment>
<dbReference type="EMBL" id="SSTE01002941">
    <property type="protein sequence ID" value="KAA0063154.1"/>
    <property type="molecule type" value="Genomic_DNA"/>
</dbReference>
<reference evidence="3 4" key="1">
    <citation type="submission" date="2019-08" db="EMBL/GenBank/DDBJ databases">
        <title>Draft genome sequences of two oriental melons (Cucumis melo L. var makuwa).</title>
        <authorList>
            <person name="Kwon S.-Y."/>
        </authorList>
    </citation>
    <scope>NUCLEOTIDE SEQUENCE [LARGE SCALE GENOMIC DNA]</scope>
    <source>
        <strain evidence="4">cv. Chang Bougi</strain>
        <strain evidence="3">cv. SW 3</strain>
        <tissue evidence="2">Leaf</tissue>
    </source>
</reference>
<sequence>MSTSYSMWHVVLLPYNFPPWKCIKETNFFMSLLISDYRSSGKEIDVYLQQLIEQLKGLWNFEVHMHDTLTGEVQRSIRHVPYEWVIDHRSGYEMEYPSWDIDAIF</sequence>